<evidence type="ECO:0000313" key="2">
    <source>
        <dbReference type="Proteomes" id="UP001336835"/>
    </source>
</evidence>
<name>A0ABU7I6Y9_9SPHI</name>
<dbReference type="Proteomes" id="UP001336835">
    <property type="component" value="Unassembled WGS sequence"/>
</dbReference>
<accession>A0ABU7I6Y9</accession>
<evidence type="ECO:0000313" key="1">
    <source>
        <dbReference type="EMBL" id="MEE1945218.1"/>
    </source>
</evidence>
<protein>
    <recommendedName>
        <fullName evidence="3">Bacteriocin-type signal sequence-containing protein</fullName>
    </recommendedName>
</protein>
<organism evidence="1 2">
    <name type="scientific">Pedobacter albus</name>
    <dbReference type="NCBI Taxonomy" id="3113905"/>
    <lineage>
        <taxon>Bacteria</taxon>
        <taxon>Pseudomonadati</taxon>
        <taxon>Bacteroidota</taxon>
        <taxon>Sphingobacteriia</taxon>
        <taxon>Sphingobacteriales</taxon>
        <taxon>Sphingobacteriaceae</taxon>
        <taxon>Pedobacter</taxon>
    </lineage>
</organism>
<keyword evidence="2" id="KW-1185">Reference proteome</keyword>
<dbReference type="RefSeq" id="WP_330107565.1">
    <property type="nucleotide sequence ID" value="NZ_JAZDQT010000001.1"/>
</dbReference>
<reference evidence="1 2" key="1">
    <citation type="submission" date="2024-01" db="EMBL/GenBank/DDBJ databases">
        <title>Pedobacter sp. nov., isolated from fresh soil.</title>
        <authorList>
            <person name="Le N.T.T."/>
        </authorList>
    </citation>
    <scope>NUCLEOTIDE SEQUENCE [LARGE SCALE GENOMIC DNA]</scope>
    <source>
        <strain evidence="1 2">KR3-3</strain>
    </source>
</reference>
<gene>
    <name evidence="1" type="ORF">VRU48_08870</name>
</gene>
<comment type="caution">
    <text evidence="1">The sequence shown here is derived from an EMBL/GenBank/DDBJ whole genome shotgun (WGS) entry which is preliminary data.</text>
</comment>
<proteinExistence type="predicted"/>
<sequence>MKKLKSLGKALDRKELKKINGGYHRCEEGYVCGPPCPDPYGPGGIGVGWECDEPNGACKPVQCYYY</sequence>
<dbReference type="EMBL" id="JAZDQT010000001">
    <property type="protein sequence ID" value="MEE1945218.1"/>
    <property type="molecule type" value="Genomic_DNA"/>
</dbReference>
<evidence type="ECO:0008006" key="3">
    <source>
        <dbReference type="Google" id="ProtNLM"/>
    </source>
</evidence>